<dbReference type="InterPro" id="IPR027417">
    <property type="entry name" value="P-loop_NTPase"/>
</dbReference>
<dbReference type="SMART" id="SM00015">
    <property type="entry name" value="IQ"/>
    <property type="match status" value="4"/>
</dbReference>
<dbReference type="GO" id="GO:0000922">
    <property type="term" value="C:spindle pole"/>
    <property type="evidence" value="ECO:0007669"/>
    <property type="project" value="TreeGrafter"/>
</dbReference>
<keyword evidence="3" id="KW-0677">Repeat</keyword>
<evidence type="ECO:0000256" key="1">
    <source>
        <dbReference type="ARBA" id="ARBA00004496"/>
    </source>
</evidence>
<dbReference type="InterPro" id="IPR051185">
    <property type="entry name" value="ASPM"/>
</dbReference>
<sequence>MNHAVRTIQKHYRASVIGQKQRQEYVQLRNSVVHLQALWRGKTVRKTIQKKHNLATVIQSYYRIAYCMKKKQRAIYLRTKAAVLVLQSAYRGMTVRKQLSKLNKAATIIQQVLEVPTVGKQKVCSILYQSFCRSCRLSPCSSVPRFD</sequence>
<dbReference type="GO" id="GO:0000278">
    <property type="term" value="P:mitotic cell cycle"/>
    <property type="evidence" value="ECO:0007669"/>
    <property type="project" value="TreeGrafter"/>
</dbReference>
<comment type="subcellular location">
    <subcellularLocation>
        <location evidence="1">Cytoplasm</location>
    </subcellularLocation>
</comment>
<evidence type="ECO:0000256" key="2">
    <source>
        <dbReference type="ARBA" id="ARBA00022490"/>
    </source>
</evidence>
<evidence type="ECO:0000313" key="5">
    <source>
        <dbReference type="Ensembl" id="ENSCPGP00000005722.1"/>
    </source>
</evidence>
<dbReference type="PANTHER" id="PTHR22706:SF1">
    <property type="entry name" value="ASSEMBLY FACTOR FOR SPINDLE MICROTUBULES"/>
    <property type="match status" value="1"/>
</dbReference>
<protein>
    <recommendedName>
        <fullName evidence="7">Abnormal spindle-like microcephaly-associated protein</fullName>
    </recommendedName>
</protein>
<dbReference type="AlphaFoldDB" id="A0A8C3JCN1"/>
<evidence type="ECO:0000313" key="6">
    <source>
        <dbReference type="Proteomes" id="UP000694419"/>
    </source>
</evidence>
<dbReference type="Proteomes" id="UP000694419">
    <property type="component" value="Unplaced"/>
</dbReference>
<keyword evidence="4" id="KW-0112">Calmodulin-binding</keyword>
<dbReference type="Pfam" id="PF00612">
    <property type="entry name" value="IQ"/>
    <property type="match status" value="2"/>
</dbReference>
<evidence type="ECO:0000256" key="3">
    <source>
        <dbReference type="ARBA" id="ARBA00022737"/>
    </source>
</evidence>
<reference evidence="5" key="2">
    <citation type="submission" date="2025-09" db="UniProtKB">
        <authorList>
            <consortium name="Ensembl"/>
        </authorList>
    </citation>
    <scope>IDENTIFICATION</scope>
</reference>
<evidence type="ECO:0000256" key="4">
    <source>
        <dbReference type="ARBA" id="ARBA00022860"/>
    </source>
</evidence>
<dbReference type="SUPFAM" id="SSF52540">
    <property type="entry name" value="P-loop containing nucleoside triphosphate hydrolases"/>
    <property type="match status" value="1"/>
</dbReference>
<accession>A0A8C3JCN1</accession>
<keyword evidence="6" id="KW-1185">Reference proteome</keyword>
<dbReference type="GO" id="GO:0051295">
    <property type="term" value="P:establishment of meiotic spindle localization"/>
    <property type="evidence" value="ECO:0007669"/>
    <property type="project" value="TreeGrafter"/>
</dbReference>
<organism evidence="5 6">
    <name type="scientific">Calidris pygmaea</name>
    <name type="common">Spoon-billed sandpiper</name>
    <dbReference type="NCBI Taxonomy" id="425635"/>
    <lineage>
        <taxon>Eukaryota</taxon>
        <taxon>Metazoa</taxon>
        <taxon>Chordata</taxon>
        <taxon>Craniata</taxon>
        <taxon>Vertebrata</taxon>
        <taxon>Euteleostomi</taxon>
        <taxon>Archelosauria</taxon>
        <taxon>Archosauria</taxon>
        <taxon>Dinosauria</taxon>
        <taxon>Saurischia</taxon>
        <taxon>Theropoda</taxon>
        <taxon>Coelurosauria</taxon>
        <taxon>Aves</taxon>
        <taxon>Neognathae</taxon>
        <taxon>Neoaves</taxon>
        <taxon>Charadriiformes</taxon>
        <taxon>Scolopacidae</taxon>
        <taxon>Calidris</taxon>
    </lineage>
</organism>
<dbReference type="Ensembl" id="ENSCPGT00000006301.1">
    <property type="protein sequence ID" value="ENSCPGP00000005722.1"/>
    <property type="gene ID" value="ENSCPGG00000004115.1"/>
</dbReference>
<dbReference type="PANTHER" id="PTHR22706">
    <property type="entry name" value="ASSEMBLY FACTOR FOR SPINDLE MICROTUBULES"/>
    <property type="match status" value="1"/>
</dbReference>
<dbReference type="GO" id="GO:0005516">
    <property type="term" value="F:calmodulin binding"/>
    <property type="evidence" value="ECO:0007669"/>
    <property type="project" value="UniProtKB-KW"/>
</dbReference>
<dbReference type="GO" id="GO:0005737">
    <property type="term" value="C:cytoplasm"/>
    <property type="evidence" value="ECO:0007669"/>
    <property type="project" value="UniProtKB-SubCell"/>
</dbReference>
<name>A0A8C3JCN1_9CHAR</name>
<dbReference type="InterPro" id="IPR000048">
    <property type="entry name" value="IQ_motif_EF-hand-BS"/>
</dbReference>
<dbReference type="Gene3D" id="1.20.5.190">
    <property type="match status" value="2"/>
</dbReference>
<reference evidence="5" key="1">
    <citation type="submission" date="2025-08" db="UniProtKB">
        <authorList>
            <consortium name="Ensembl"/>
        </authorList>
    </citation>
    <scope>IDENTIFICATION</scope>
</reference>
<proteinExistence type="predicted"/>
<keyword evidence="2" id="KW-0963">Cytoplasm</keyword>
<dbReference type="PROSITE" id="PS50096">
    <property type="entry name" value="IQ"/>
    <property type="match status" value="2"/>
</dbReference>
<dbReference type="GO" id="GO:0007051">
    <property type="term" value="P:spindle organization"/>
    <property type="evidence" value="ECO:0007669"/>
    <property type="project" value="TreeGrafter"/>
</dbReference>
<evidence type="ECO:0008006" key="7">
    <source>
        <dbReference type="Google" id="ProtNLM"/>
    </source>
</evidence>